<dbReference type="AlphaFoldDB" id="A0A8J4XY41"/>
<proteinExistence type="predicted"/>
<accession>A0A8J4XY41</accession>
<comment type="caution">
    <text evidence="1">The sequence shown here is derived from an EMBL/GenBank/DDBJ whole genome shotgun (WGS) entry which is preliminary data.</text>
</comment>
<sequence length="96" mass="9947">MPTCATDDACAKKGGCCTSNLACPKENQMPELCTPTAPLAGGDCVCCVIPGCSVSERCYKVGGVCKTHCPEGYDDVDLCDDKGCKCCVRLGESAKI</sequence>
<dbReference type="Proteomes" id="UP000770661">
    <property type="component" value="Unassembled WGS sequence"/>
</dbReference>
<protein>
    <submittedName>
        <fullName evidence="1">Uncharacterized protein</fullName>
    </submittedName>
</protein>
<reference evidence="1" key="1">
    <citation type="submission" date="2020-07" db="EMBL/GenBank/DDBJ databases">
        <title>The High-quality genome of the commercially important snow crab, Chionoecetes opilio.</title>
        <authorList>
            <person name="Jeong J.-H."/>
            <person name="Ryu S."/>
        </authorList>
    </citation>
    <scope>NUCLEOTIDE SEQUENCE</scope>
    <source>
        <strain evidence="1">MADBK_172401_WGS</strain>
        <tissue evidence="1">Digestive gland</tissue>
    </source>
</reference>
<keyword evidence="2" id="KW-1185">Reference proteome</keyword>
<evidence type="ECO:0000313" key="2">
    <source>
        <dbReference type="Proteomes" id="UP000770661"/>
    </source>
</evidence>
<evidence type="ECO:0000313" key="1">
    <source>
        <dbReference type="EMBL" id="KAG0717263.1"/>
    </source>
</evidence>
<dbReference type="EMBL" id="JACEEZ010017903">
    <property type="protein sequence ID" value="KAG0717263.1"/>
    <property type="molecule type" value="Genomic_DNA"/>
</dbReference>
<name>A0A8J4XY41_CHIOP</name>
<organism evidence="1 2">
    <name type="scientific">Chionoecetes opilio</name>
    <name type="common">Atlantic snow crab</name>
    <name type="synonym">Cancer opilio</name>
    <dbReference type="NCBI Taxonomy" id="41210"/>
    <lineage>
        <taxon>Eukaryota</taxon>
        <taxon>Metazoa</taxon>
        <taxon>Ecdysozoa</taxon>
        <taxon>Arthropoda</taxon>
        <taxon>Crustacea</taxon>
        <taxon>Multicrustacea</taxon>
        <taxon>Malacostraca</taxon>
        <taxon>Eumalacostraca</taxon>
        <taxon>Eucarida</taxon>
        <taxon>Decapoda</taxon>
        <taxon>Pleocyemata</taxon>
        <taxon>Brachyura</taxon>
        <taxon>Eubrachyura</taxon>
        <taxon>Majoidea</taxon>
        <taxon>Majidae</taxon>
        <taxon>Chionoecetes</taxon>
    </lineage>
</organism>
<gene>
    <name evidence="1" type="ORF">GWK47_054815</name>
</gene>